<dbReference type="EMBL" id="GL450721">
    <property type="protein sequence ID" value="EFN80615.1"/>
    <property type="molecule type" value="Genomic_DNA"/>
</dbReference>
<dbReference type="Proteomes" id="UP000008237">
    <property type="component" value="Unassembled WGS sequence"/>
</dbReference>
<protein>
    <recommendedName>
        <fullName evidence="3">UDENN domain-containing protein</fullName>
    </recommendedName>
</protein>
<dbReference type="STRING" id="610380.E2BUK6"/>
<organism evidence="2">
    <name type="scientific">Harpegnathos saltator</name>
    <name type="common">Jerdon's jumping ant</name>
    <dbReference type="NCBI Taxonomy" id="610380"/>
    <lineage>
        <taxon>Eukaryota</taxon>
        <taxon>Metazoa</taxon>
        <taxon>Ecdysozoa</taxon>
        <taxon>Arthropoda</taxon>
        <taxon>Hexapoda</taxon>
        <taxon>Insecta</taxon>
        <taxon>Pterygota</taxon>
        <taxon>Neoptera</taxon>
        <taxon>Endopterygota</taxon>
        <taxon>Hymenoptera</taxon>
        <taxon>Apocrita</taxon>
        <taxon>Aculeata</taxon>
        <taxon>Formicoidea</taxon>
        <taxon>Formicidae</taxon>
        <taxon>Ponerinae</taxon>
        <taxon>Ponerini</taxon>
        <taxon>Harpegnathos</taxon>
    </lineage>
</organism>
<reference evidence="1 2" key="1">
    <citation type="journal article" date="2010" name="Science">
        <title>Genomic comparison of the ants Camponotus floridanus and Harpegnathos saltator.</title>
        <authorList>
            <person name="Bonasio R."/>
            <person name="Zhang G."/>
            <person name="Ye C."/>
            <person name="Mutti N.S."/>
            <person name="Fang X."/>
            <person name="Qin N."/>
            <person name="Donahue G."/>
            <person name="Yang P."/>
            <person name="Li Q."/>
            <person name="Li C."/>
            <person name="Zhang P."/>
            <person name="Huang Z."/>
            <person name="Berger S.L."/>
            <person name="Reinberg D."/>
            <person name="Wang J."/>
            <person name="Liebig J."/>
        </authorList>
    </citation>
    <scope>NUCLEOTIDE SEQUENCE [LARGE SCALE GENOMIC DNA]</scope>
    <source>
        <strain evidence="1 2">R22 G/1</strain>
    </source>
</reference>
<dbReference type="AlphaFoldDB" id="E2BUK6"/>
<evidence type="ECO:0008006" key="3">
    <source>
        <dbReference type="Google" id="ProtNLM"/>
    </source>
</evidence>
<gene>
    <name evidence="1" type="ORF">EAI_04199</name>
</gene>
<sequence length="72" mass="8422">MAVFVRPINVDDIDPAEDTTNENILTPQADYQQSLVFNNAIRKMFLNRLVQMFSSYEHFVIQVRPSQVRVLH</sequence>
<dbReference type="OrthoDB" id="6019893at2759"/>
<accession>E2BUK6</accession>
<proteinExistence type="predicted"/>
<evidence type="ECO:0000313" key="1">
    <source>
        <dbReference type="EMBL" id="EFN80615.1"/>
    </source>
</evidence>
<keyword evidence="2" id="KW-1185">Reference proteome</keyword>
<name>E2BUK6_HARSA</name>
<evidence type="ECO:0000313" key="2">
    <source>
        <dbReference type="Proteomes" id="UP000008237"/>
    </source>
</evidence>
<dbReference type="InParanoid" id="E2BUK6"/>